<protein>
    <recommendedName>
        <fullName evidence="3">CS domain-containing protein</fullName>
    </recommendedName>
</protein>
<reference evidence="7" key="3">
    <citation type="journal article" date="2020" name="Curr. Biol.">
        <title>Chromatin organization in early land plants reveals an ancestral association between H3K27me3, transposons, and constitutive heterochromatin.</title>
        <authorList>
            <person name="Montgomery S.A."/>
            <person name="Tanizawa Y."/>
            <person name="Galik B."/>
            <person name="Wang N."/>
            <person name="Ito T."/>
            <person name="Mochizuki T."/>
            <person name="Akimcheva S."/>
            <person name="Bowman J.L."/>
            <person name="Cognat V."/>
            <person name="Marechal-Drouard L."/>
            <person name="Ekker H."/>
            <person name="Hong S.F."/>
            <person name="Kohchi T."/>
            <person name="Lin S.S."/>
            <person name="Liu L.D."/>
            <person name="Nakamura Y."/>
            <person name="Valeeva L.R."/>
            <person name="Shakirov E.V."/>
            <person name="Shippen D.E."/>
            <person name="Wei W.L."/>
            <person name="Yagura M."/>
            <person name="Yamaoka S."/>
            <person name="Yamato K.T."/>
            <person name="Liu C."/>
            <person name="Berger F."/>
        </authorList>
    </citation>
    <scope>NUCLEOTIDE SEQUENCE [LARGE SCALE GENOMIC DNA]</scope>
    <source>
        <strain evidence="7">Tak-1</strain>
    </source>
</reference>
<dbReference type="GO" id="GO:0005829">
    <property type="term" value="C:cytosol"/>
    <property type="evidence" value="ECO:0007669"/>
    <property type="project" value="TreeGrafter"/>
</dbReference>
<accession>A0A176W3G8</accession>
<dbReference type="PANTHER" id="PTHR21087">
    <property type="entry name" value="SHIKIMATE KINASE"/>
    <property type="match status" value="1"/>
</dbReference>
<dbReference type="Pfam" id="PF04969">
    <property type="entry name" value="CS"/>
    <property type="match status" value="1"/>
</dbReference>
<evidence type="ECO:0000259" key="3">
    <source>
        <dbReference type="PROSITE" id="PS51203"/>
    </source>
</evidence>
<sequence length="419" mass="45002">MASLLKWHVRPSVDTPALGRVSTSGSGALISAAHINLRSCKGSNCSCCCCSSSLSSPSRLLSSSLVSSRNSRTLRTNLPDFYHLKRKRTRGNSHIEALVKGVDYEFNEEGANLEVRVPLPEVKDGGVQFTARYVAVDAQPNSLCVGVQTPQGVQILLNASSLYGRIQPHETVWFVDETEVVLSLQKADKEQLWPDLVQAWEALAKGVASQLKGASVYIVGDSTEVNRSVAQELAAGLEYTPLHTQQLIEQLANVTVDQISADEGEDAVAGAEGVVLTSLSQHVRCVVATLGGSCGAASRQDGWKGLHSGFTIWLSQSRAQDEDSAKEEAVKAKQEGNSAYSKADAVVALSGWDDDAVRPVAEGALKALKYLLDGEKDLPGKKALYVRLGCRGDWPEIMPPGWDPNSPQDKQMKSGSMVL</sequence>
<dbReference type="Gene3D" id="3.40.50.300">
    <property type="entry name" value="P-loop containing nucleotide triphosphate hydrolases"/>
    <property type="match status" value="1"/>
</dbReference>
<dbReference type="Gene3D" id="2.60.40.790">
    <property type="match status" value="1"/>
</dbReference>
<dbReference type="Pfam" id="PF01202">
    <property type="entry name" value="SKI"/>
    <property type="match status" value="1"/>
</dbReference>
<evidence type="ECO:0000313" key="7">
    <source>
        <dbReference type="Proteomes" id="UP001162541"/>
    </source>
</evidence>
<comment type="similarity">
    <text evidence="1">Belongs to the shikimate kinase family.</text>
</comment>
<evidence type="ECO:0000256" key="1">
    <source>
        <dbReference type="ARBA" id="ARBA00006997"/>
    </source>
</evidence>
<dbReference type="EMBL" id="LVLJ01001998">
    <property type="protein sequence ID" value="OAE27052.1"/>
    <property type="molecule type" value="Genomic_DNA"/>
</dbReference>
<evidence type="ECO:0000256" key="2">
    <source>
        <dbReference type="SAM" id="MobiDB-lite"/>
    </source>
</evidence>
<dbReference type="SUPFAM" id="SSF49764">
    <property type="entry name" value="HSP20-like chaperones"/>
    <property type="match status" value="1"/>
</dbReference>
<evidence type="ECO:0000313" key="5">
    <source>
        <dbReference type="EMBL" id="OAE27052.1"/>
    </source>
</evidence>
<dbReference type="PROSITE" id="PS51203">
    <property type="entry name" value="CS"/>
    <property type="match status" value="1"/>
</dbReference>
<dbReference type="InterPro" id="IPR007052">
    <property type="entry name" value="CS_dom"/>
</dbReference>
<dbReference type="InterPro" id="IPR027417">
    <property type="entry name" value="P-loop_NTPase"/>
</dbReference>
<dbReference type="EMBL" id="AP019868">
    <property type="protein sequence ID" value="BBN04815.1"/>
    <property type="molecule type" value="Genomic_DNA"/>
</dbReference>
<dbReference type="InterPro" id="IPR031322">
    <property type="entry name" value="Shikimate/glucono_kinase"/>
</dbReference>
<proteinExistence type="inferred from homology"/>
<name>A0A176W3G8_MARPO</name>
<evidence type="ECO:0000313" key="6">
    <source>
        <dbReference type="Proteomes" id="UP000077202"/>
    </source>
</evidence>
<feature type="region of interest" description="Disordered" evidence="2">
    <location>
        <begin position="398"/>
        <end position="419"/>
    </location>
</feature>
<dbReference type="CDD" id="cd06463">
    <property type="entry name" value="p23_like"/>
    <property type="match status" value="1"/>
</dbReference>
<keyword evidence="6" id="KW-1185">Reference proteome</keyword>
<dbReference type="Proteomes" id="UP001162541">
    <property type="component" value="Chromosome 3"/>
</dbReference>
<organism evidence="5 6">
    <name type="scientific">Marchantia polymorpha subsp. ruderalis</name>
    <dbReference type="NCBI Taxonomy" id="1480154"/>
    <lineage>
        <taxon>Eukaryota</taxon>
        <taxon>Viridiplantae</taxon>
        <taxon>Streptophyta</taxon>
        <taxon>Embryophyta</taxon>
        <taxon>Marchantiophyta</taxon>
        <taxon>Marchantiopsida</taxon>
        <taxon>Marchantiidae</taxon>
        <taxon>Marchantiales</taxon>
        <taxon>Marchantiaceae</taxon>
        <taxon>Marchantia</taxon>
    </lineage>
</organism>
<dbReference type="Proteomes" id="UP000077202">
    <property type="component" value="Unassembled WGS sequence"/>
</dbReference>
<reference evidence="5 6" key="1">
    <citation type="submission" date="2016-03" db="EMBL/GenBank/DDBJ databases">
        <title>Mechanisms controlling the formation of the plant cell surface in tip-growing cells are functionally conserved among land plants.</title>
        <authorList>
            <person name="Honkanen S."/>
            <person name="Jones V.A."/>
            <person name="Morieri G."/>
            <person name="Champion C."/>
            <person name="Hetherington A.J."/>
            <person name="Kelly S."/>
            <person name="Saint-Marcoux D."/>
            <person name="Proust H."/>
            <person name="Prescott H."/>
            <person name="Dolan L."/>
        </authorList>
    </citation>
    <scope>NUCLEOTIDE SEQUENCE [LARGE SCALE GENOMIC DNA]</scope>
    <source>
        <strain evidence="6">cv. Tak-1 and cv. Tak-2</strain>
        <tissue evidence="5">Whole gametophyte</tissue>
    </source>
</reference>
<dbReference type="InterPro" id="IPR008978">
    <property type="entry name" value="HSP20-like_chaperone"/>
</dbReference>
<reference evidence="4" key="2">
    <citation type="journal article" date="2019" name="Curr. Biol.">
        <title>Chromatin organization in early land plants reveals an ancestral association between H3K27me3, transposons, and constitutive heterochromatin.</title>
        <authorList>
            <person name="Montgomery S.A."/>
            <person name="Tanizawa Y."/>
            <person name="Galik B."/>
            <person name="Wang N."/>
            <person name="Ito T."/>
            <person name="Mochizuki T."/>
            <person name="Akimcheva S."/>
            <person name="Bowman J."/>
            <person name="Cognat V."/>
            <person name="Drouard L."/>
            <person name="Ekker H."/>
            <person name="Houng S."/>
            <person name="Kohchi T."/>
            <person name="Lin S."/>
            <person name="Liu L.D."/>
            <person name="Nakamura Y."/>
            <person name="Valeeva L.R."/>
            <person name="Shakirov E.V."/>
            <person name="Shippen D.E."/>
            <person name="Wei W."/>
            <person name="Yagura M."/>
            <person name="Yamaoka S."/>
            <person name="Yamato K.T."/>
            <person name="Liu C."/>
            <person name="Berger F."/>
        </authorList>
    </citation>
    <scope>NUCLEOTIDE SEQUENCE [LARGE SCALE GENOMIC DNA]</scope>
    <source>
        <strain evidence="4">Tak-1</strain>
    </source>
</reference>
<dbReference type="PANTHER" id="PTHR21087:SF23">
    <property type="entry name" value="INACTIVE SHIKIMATE KINASE LIKE 2, CHLOROPLASTIC-RELATED"/>
    <property type="match status" value="1"/>
</dbReference>
<dbReference type="AlphaFoldDB" id="A0A176W3G8"/>
<evidence type="ECO:0000313" key="4">
    <source>
        <dbReference type="EMBL" id="BBN04815.1"/>
    </source>
</evidence>
<gene>
    <name evidence="5" type="ORF">AXG93_1440s1080</name>
    <name evidence="4" type="ORF">Mp_3g07860</name>
</gene>
<feature type="domain" description="CS" evidence="3">
    <location>
        <begin position="99"/>
        <end position="197"/>
    </location>
</feature>